<gene>
    <name evidence="2" type="ORF">WOA13_01600</name>
</gene>
<dbReference type="CDD" id="cd02440">
    <property type="entry name" value="AdoMet_MTases"/>
    <property type="match status" value="1"/>
</dbReference>
<sequence length="208" mass="23858">MKTYNFNKSKCGTHSLIISEIPDAGNILDVGCNEGYIGSVFQKSKNCFYGIDFDPQSLILAQKQYCKIILADLNTSDIEKLSLDDNFFDVIIFGDILEHLMDPLDTLNRFKRYLKPDGKIIVSLPNIANFSIRFKLLFGSFDYTETGILDRTHLHFYTIKSAMKLVKDSDYKIEKIKYGSNLFGYLINRFRLFSGLLAYNIIIVAKKQ</sequence>
<dbReference type="EMBL" id="JBCAUS010000002">
    <property type="protein sequence ID" value="MEL4304534.1"/>
    <property type="molecule type" value="Genomic_DNA"/>
</dbReference>
<keyword evidence="2" id="KW-0808">Transferase</keyword>
<dbReference type="Gene3D" id="3.40.50.150">
    <property type="entry name" value="Vaccinia Virus protein VP39"/>
    <property type="match status" value="1"/>
</dbReference>
<dbReference type="InterPro" id="IPR013216">
    <property type="entry name" value="Methyltransf_11"/>
</dbReference>
<keyword evidence="2" id="KW-0489">Methyltransferase</keyword>
<dbReference type="EC" id="2.1.1.-" evidence="2"/>
<feature type="domain" description="Methyltransferase type 11" evidence="1">
    <location>
        <begin position="28"/>
        <end position="122"/>
    </location>
</feature>
<evidence type="ECO:0000259" key="1">
    <source>
        <dbReference type="Pfam" id="PF08241"/>
    </source>
</evidence>
<proteinExistence type="predicted"/>
<evidence type="ECO:0000313" key="2">
    <source>
        <dbReference type="EMBL" id="MEL4304534.1"/>
    </source>
</evidence>
<dbReference type="InterPro" id="IPR029063">
    <property type="entry name" value="SAM-dependent_MTases_sf"/>
</dbReference>
<dbReference type="GO" id="GO:0008168">
    <property type="term" value="F:methyltransferase activity"/>
    <property type="evidence" value="ECO:0007669"/>
    <property type="project" value="UniProtKB-KW"/>
</dbReference>
<keyword evidence="3" id="KW-1185">Reference proteome</keyword>
<name>A0ABU9KQ70_9EURY</name>
<dbReference type="Proteomes" id="UP001396646">
    <property type="component" value="Unassembled WGS sequence"/>
</dbReference>
<dbReference type="SUPFAM" id="SSF53335">
    <property type="entry name" value="S-adenosyl-L-methionine-dependent methyltransferases"/>
    <property type="match status" value="1"/>
</dbReference>
<evidence type="ECO:0000313" key="3">
    <source>
        <dbReference type="Proteomes" id="UP001396646"/>
    </source>
</evidence>
<accession>A0ABU9KQ70</accession>
<comment type="caution">
    <text evidence="2">The sequence shown here is derived from an EMBL/GenBank/DDBJ whole genome shotgun (WGS) entry which is preliminary data.</text>
</comment>
<dbReference type="PANTHER" id="PTHR43861">
    <property type="entry name" value="TRANS-ACONITATE 2-METHYLTRANSFERASE-RELATED"/>
    <property type="match status" value="1"/>
</dbReference>
<dbReference type="GO" id="GO:0032259">
    <property type="term" value="P:methylation"/>
    <property type="evidence" value="ECO:0007669"/>
    <property type="project" value="UniProtKB-KW"/>
</dbReference>
<dbReference type="RefSeq" id="WP_342126256.1">
    <property type="nucleotide sequence ID" value="NZ_JBCAUS010000002.1"/>
</dbReference>
<dbReference type="Pfam" id="PF08241">
    <property type="entry name" value="Methyltransf_11"/>
    <property type="match status" value="1"/>
</dbReference>
<organism evidence="2 3">
    <name type="scientific">Methanococcoides cohabitans</name>
    <dbReference type="NCBI Taxonomy" id="3136559"/>
    <lineage>
        <taxon>Archaea</taxon>
        <taxon>Methanobacteriati</taxon>
        <taxon>Methanobacteriota</taxon>
        <taxon>Stenosarchaea group</taxon>
        <taxon>Methanomicrobia</taxon>
        <taxon>Methanosarcinales</taxon>
        <taxon>Methanosarcinaceae</taxon>
        <taxon>Methanococcoides</taxon>
    </lineage>
</organism>
<protein>
    <submittedName>
        <fullName evidence="2">Class I SAM-dependent methyltransferase</fullName>
        <ecNumber evidence="2">2.1.1.-</ecNumber>
    </submittedName>
</protein>
<reference evidence="2 3" key="1">
    <citation type="submission" date="2024-04" db="EMBL/GenBank/DDBJ databases">
        <title>Methanococcoides sp. LMO-2.</title>
        <authorList>
            <person name="Liang L."/>
        </authorList>
    </citation>
    <scope>NUCLEOTIDE SEQUENCE [LARGE SCALE GENOMIC DNA]</scope>
    <source>
        <strain evidence="2 3">LMO-2</strain>
    </source>
</reference>